<dbReference type="EMBL" id="KZ293652">
    <property type="protein sequence ID" value="PBK95095.1"/>
    <property type="molecule type" value="Genomic_DNA"/>
</dbReference>
<organism evidence="1 2">
    <name type="scientific">Armillaria gallica</name>
    <name type="common">Bulbous honey fungus</name>
    <name type="synonym">Armillaria bulbosa</name>
    <dbReference type="NCBI Taxonomy" id="47427"/>
    <lineage>
        <taxon>Eukaryota</taxon>
        <taxon>Fungi</taxon>
        <taxon>Dikarya</taxon>
        <taxon>Basidiomycota</taxon>
        <taxon>Agaricomycotina</taxon>
        <taxon>Agaricomycetes</taxon>
        <taxon>Agaricomycetidae</taxon>
        <taxon>Agaricales</taxon>
        <taxon>Marasmiineae</taxon>
        <taxon>Physalacriaceae</taxon>
        <taxon>Armillaria</taxon>
    </lineage>
</organism>
<evidence type="ECO:0000313" key="2">
    <source>
        <dbReference type="Proteomes" id="UP000217790"/>
    </source>
</evidence>
<accession>A0A2H3DIQ4</accession>
<dbReference type="STRING" id="47427.A0A2H3DIQ4"/>
<reference evidence="2" key="1">
    <citation type="journal article" date="2017" name="Nat. Ecol. Evol.">
        <title>Genome expansion and lineage-specific genetic innovations in the forest pathogenic fungi Armillaria.</title>
        <authorList>
            <person name="Sipos G."/>
            <person name="Prasanna A.N."/>
            <person name="Walter M.C."/>
            <person name="O'Connor E."/>
            <person name="Balint B."/>
            <person name="Krizsan K."/>
            <person name="Kiss B."/>
            <person name="Hess J."/>
            <person name="Varga T."/>
            <person name="Slot J."/>
            <person name="Riley R."/>
            <person name="Boka B."/>
            <person name="Rigling D."/>
            <person name="Barry K."/>
            <person name="Lee J."/>
            <person name="Mihaltcheva S."/>
            <person name="LaButti K."/>
            <person name="Lipzen A."/>
            <person name="Waldron R."/>
            <person name="Moloney N.M."/>
            <person name="Sperisen C."/>
            <person name="Kredics L."/>
            <person name="Vagvoelgyi C."/>
            <person name="Patrignani A."/>
            <person name="Fitzpatrick D."/>
            <person name="Nagy I."/>
            <person name="Doyle S."/>
            <person name="Anderson J.B."/>
            <person name="Grigoriev I.V."/>
            <person name="Gueldener U."/>
            <person name="Muensterkoetter M."/>
            <person name="Nagy L.G."/>
        </authorList>
    </citation>
    <scope>NUCLEOTIDE SEQUENCE [LARGE SCALE GENOMIC DNA]</scope>
    <source>
        <strain evidence="2">Ar21-2</strain>
    </source>
</reference>
<name>A0A2H3DIQ4_ARMGA</name>
<dbReference type="Proteomes" id="UP000217790">
    <property type="component" value="Unassembled WGS sequence"/>
</dbReference>
<dbReference type="OrthoDB" id="3035098at2759"/>
<dbReference type="InParanoid" id="A0A2H3DIQ4"/>
<evidence type="ECO:0000313" key="1">
    <source>
        <dbReference type="EMBL" id="PBK95095.1"/>
    </source>
</evidence>
<dbReference type="AlphaFoldDB" id="A0A2H3DIQ4"/>
<sequence length="232" mass="25527">MAWDILKTQCGAYSDLVCNRREKTLKVAKYQEGEKLRKEANDAGAGIDDTSFKTTLLDSFPETWDSVVSTLYAEKNLMVVIAHLIAHGKRVVGWNTINDPSSTQESTVQALQALIQALTLHVQNLSSRKNTAPRSDRSHTANNHCKGIGHTLDECWKVGGGKQGQYLPWWKGKWDAPIPSSANIATANMSSSKASTVHTNVTTFSAHVNSETMKLIERILEEESALMVNNAS</sequence>
<protein>
    <submittedName>
        <fullName evidence="1">Uncharacterized protein</fullName>
    </submittedName>
</protein>
<keyword evidence="2" id="KW-1185">Reference proteome</keyword>
<gene>
    <name evidence="1" type="ORF">ARMGADRAFT_1077853</name>
</gene>
<proteinExistence type="predicted"/>